<dbReference type="SMART" id="SM00422">
    <property type="entry name" value="HTH_MERR"/>
    <property type="match status" value="1"/>
</dbReference>
<dbReference type="InterPro" id="IPR036244">
    <property type="entry name" value="TipA-like_antibiotic-bd"/>
</dbReference>
<evidence type="ECO:0000313" key="7">
    <source>
        <dbReference type="Proteomes" id="UP000031202"/>
    </source>
</evidence>
<reference evidence="6 7" key="1">
    <citation type="submission" date="2014-12" db="EMBL/GenBank/DDBJ databases">
        <title>Genome sequencing of Microbacterium hominis TPW29.</title>
        <authorList>
            <person name="Tan P.W."/>
            <person name="Chan K.-G."/>
        </authorList>
    </citation>
    <scope>NUCLEOTIDE SEQUENCE [LARGE SCALE GENOMIC DNA]</scope>
    <source>
        <strain evidence="6 7">TPW29</strain>
    </source>
</reference>
<gene>
    <name evidence="6" type="ORF">RM52_07530</name>
</gene>
<proteinExistence type="predicted"/>
<comment type="caution">
    <text evidence="6">The sequence shown here is derived from an EMBL/GenBank/DDBJ whole genome shotgun (WGS) entry which is preliminary data.</text>
</comment>
<sequence>MSPMSDDGLPVGETAARLGLTVRTLHHWDEIGLARPAARSRAGYRLYTDADVERLRRIVVYRELGLDLDAIRAILDEPGGDVADQLRVQRAQLAQRIAQLNDLDDDLARMIEAQERGILLSDDEQREIFGPDWNTDWPAQAREAYGQSTQWQQYAERAASRSAGDWAAVTEAMTAFELEMGAAVDGGATPGDAVANGLVERHRALLSQFFPVTRQMQVCLGRMYVADPRFSAHYDAVRPGLAVWLSRAIDESARAAGIDPDTAAWQ</sequence>
<evidence type="ECO:0000256" key="4">
    <source>
        <dbReference type="ARBA" id="ARBA00023163"/>
    </source>
</evidence>
<dbReference type="PANTHER" id="PTHR30204">
    <property type="entry name" value="REDOX-CYCLING DRUG-SENSING TRANSCRIPTIONAL ACTIVATOR SOXR"/>
    <property type="match status" value="1"/>
</dbReference>
<evidence type="ECO:0000313" key="6">
    <source>
        <dbReference type="EMBL" id="KIC57925.1"/>
    </source>
</evidence>
<dbReference type="InterPro" id="IPR000551">
    <property type="entry name" value="MerR-type_HTH_dom"/>
</dbReference>
<dbReference type="CDD" id="cd01106">
    <property type="entry name" value="HTH_TipAL-Mta"/>
    <property type="match status" value="1"/>
</dbReference>
<dbReference type="InterPro" id="IPR009061">
    <property type="entry name" value="DNA-bd_dom_put_sf"/>
</dbReference>
<dbReference type="Pfam" id="PF13411">
    <property type="entry name" value="MerR_1"/>
    <property type="match status" value="1"/>
</dbReference>
<dbReference type="Gene3D" id="1.10.490.50">
    <property type="entry name" value="Antibiotic binding domain of TipA-like multidrug resistance regulators"/>
    <property type="match status" value="1"/>
</dbReference>
<organism evidence="6 7">
    <name type="scientific">Microbacterium hominis</name>
    <dbReference type="NCBI Taxonomy" id="162426"/>
    <lineage>
        <taxon>Bacteria</taxon>
        <taxon>Bacillati</taxon>
        <taxon>Actinomycetota</taxon>
        <taxon>Actinomycetes</taxon>
        <taxon>Micrococcales</taxon>
        <taxon>Microbacteriaceae</taxon>
        <taxon>Microbacterium</taxon>
    </lineage>
</organism>
<dbReference type="PRINTS" id="PR00040">
    <property type="entry name" value="HTHMERR"/>
</dbReference>
<dbReference type="GO" id="GO:0003677">
    <property type="term" value="F:DNA binding"/>
    <property type="evidence" value="ECO:0007669"/>
    <property type="project" value="UniProtKB-KW"/>
</dbReference>
<dbReference type="InterPro" id="IPR012925">
    <property type="entry name" value="TipAS_dom"/>
</dbReference>
<evidence type="ECO:0000256" key="2">
    <source>
        <dbReference type="ARBA" id="ARBA00023015"/>
    </source>
</evidence>
<dbReference type="PROSITE" id="PS50937">
    <property type="entry name" value="HTH_MERR_2"/>
    <property type="match status" value="1"/>
</dbReference>
<dbReference type="GO" id="GO:0003700">
    <property type="term" value="F:DNA-binding transcription factor activity"/>
    <property type="evidence" value="ECO:0007669"/>
    <property type="project" value="InterPro"/>
</dbReference>
<dbReference type="SUPFAM" id="SSF46955">
    <property type="entry name" value="Putative DNA-binding domain"/>
    <property type="match status" value="1"/>
</dbReference>
<dbReference type="PANTHER" id="PTHR30204:SF69">
    <property type="entry name" value="MERR-FAMILY TRANSCRIPTIONAL REGULATOR"/>
    <property type="match status" value="1"/>
</dbReference>
<protein>
    <submittedName>
        <fullName evidence="6">MerR family transcriptional regulator</fullName>
    </submittedName>
</protein>
<dbReference type="Gene3D" id="1.10.1660.10">
    <property type="match status" value="1"/>
</dbReference>
<evidence type="ECO:0000256" key="1">
    <source>
        <dbReference type="ARBA" id="ARBA00022491"/>
    </source>
</evidence>
<dbReference type="EMBL" id="JWSZ01000010">
    <property type="protein sequence ID" value="KIC57925.1"/>
    <property type="molecule type" value="Genomic_DNA"/>
</dbReference>
<dbReference type="Proteomes" id="UP000031202">
    <property type="component" value="Unassembled WGS sequence"/>
</dbReference>
<keyword evidence="2" id="KW-0805">Transcription regulation</keyword>
<keyword evidence="3" id="KW-0238">DNA-binding</keyword>
<feature type="domain" description="HTH merR-type" evidence="5">
    <location>
        <begin position="8"/>
        <end position="77"/>
    </location>
</feature>
<dbReference type="Pfam" id="PF07739">
    <property type="entry name" value="TipAS"/>
    <property type="match status" value="1"/>
</dbReference>
<evidence type="ECO:0000259" key="5">
    <source>
        <dbReference type="PROSITE" id="PS50937"/>
    </source>
</evidence>
<accession>A0A0B4D0S2</accession>
<evidence type="ECO:0000256" key="3">
    <source>
        <dbReference type="ARBA" id="ARBA00023125"/>
    </source>
</evidence>
<dbReference type="InterPro" id="IPR047057">
    <property type="entry name" value="MerR_fam"/>
</dbReference>
<dbReference type="AlphaFoldDB" id="A0A0B4D0S2"/>
<keyword evidence="4" id="KW-0804">Transcription</keyword>
<name>A0A0B4D0S2_9MICO</name>
<keyword evidence="1" id="KW-0678">Repressor</keyword>
<dbReference type="SUPFAM" id="SSF89082">
    <property type="entry name" value="Antibiotic binding domain of TipA-like multidrug resistance regulators"/>
    <property type="match status" value="1"/>
</dbReference>